<organism evidence="1 2">
    <name type="scientific">Bagarius yarrelli</name>
    <name type="common">Goonch</name>
    <name type="synonym">Bagrus yarrelli</name>
    <dbReference type="NCBI Taxonomy" id="175774"/>
    <lineage>
        <taxon>Eukaryota</taxon>
        <taxon>Metazoa</taxon>
        <taxon>Chordata</taxon>
        <taxon>Craniata</taxon>
        <taxon>Vertebrata</taxon>
        <taxon>Euteleostomi</taxon>
        <taxon>Actinopterygii</taxon>
        <taxon>Neopterygii</taxon>
        <taxon>Teleostei</taxon>
        <taxon>Ostariophysi</taxon>
        <taxon>Siluriformes</taxon>
        <taxon>Sisoridae</taxon>
        <taxon>Sisorinae</taxon>
        <taxon>Bagarius</taxon>
    </lineage>
</organism>
<gene>
    <name evidence="1" type="ORF">Baya_10721</name>
</gene>
<dbReference type="Proteomes" id="UP000319801">
    <property type="component" value="Unassembled WGS sequence"/>
</dbReference>
<evidence type="ECO:0000313" key="1">
    <source>
        <dbReference type="EMBL" id="TSP09099.1"/>
    </source>
</evidence>
<accession>A0A556UH87</accession>
<dbReference type="EMBL" id="VCAZ01000073">
    <property type="protein sequence ID" value="TSP09099.1"/>
    <property type="molecule type" value="Genomic_DNA"/>
</dbReference>
<dbReference type="AlphaFoldDB" id="A0A556UH87"/>
<reference evidence="1 2" key="1">
    <citation type="journal article" date="2019" name="Genome Biol. Evol.">
        <title>Whole-Genome Sequencing of the Giant Devil Catfish, Bagarius yarrelli.</title>
        <authorList>
            <person name="Jiang W."/>
            <person name="Lv Y."/>
            <person name="Cheng L."/>
            <person name="Yang K."/>
            <person name="Chao B."/>
            <person name="Wang X."/>
            <person name="Li Y."/>
            <person name="Pan X."/>
            <person name="You X."/>
            <person name="Zhang Y."/>
            <person name="Yang J."/>
            <person name="Li J."/>
            <person name="Zhang X."/>
            <person name="Liu S."/>
            <person name="Sun C."/>
            <person name="Yang J."/>
            <person name="Shi Q."/>
        </authorList>
    </citation>
    <scope>NUCLEOTIDE SEQUENCE [LARGE SCALE GENOMIC DNA]</scope>
    <source>
        <strain evidence="1">JWS20170419001</strain>
        <tissue evidence="1">Muscle</tissue>
    </source>
</reference>
<protein>
    <submittedName>
        <fullName evidence="1">Uncharacterized protein</fullName>
    </submittedName>
</protein>
<name>A0A556UH87_BAGYA</name>
<evidence type="ECO:0000313" key="2">
    <source>
        <dbReference type="Proteomes" id="UP000319801"/>
    </source>
</evidence>
<comment type="caution">
    <text evidence="1">The sequence shown here is derived from an EMBL/GenBank/DDBJ whole genome shotgun (WGS) entry which is preliminary data.</text>
</comment>
<keyword evidence="2" id="KW-1185">Reference proteome</keyword>
<sequence length="144" mass="15822">MAIHLCITDAELVPDDDGYYNCTKVGHASKDPAAIEGSFTHTGTQLKRTLTNAAQDVNTKLVGSSETNGGFYSEVCNFVEVSYLYRGQEKHPAVAQPEAPAHLRFNGLPAFNSGGASATFRLTASWKLRYFCKRQENFLSLQQN</sequence>
<proteinExistence type="predicted"/>